<sequence length="64" mass="6432">MKFFTLISTVSALLVAAIGVGAIAPDPDSACRCPNNCQHQFGDSCALCKIAACVNGNGGLTCAT</sequence>
<evidence type="ECO:0000313" key="2">
    <source>
        <dbReference type="EMBL" id="KIK53035.1"/>
    </source>
</evidence>
<dbReference type="EMBL" id="KN834834">
    <property type="protein sequence ID" value="KIK53035.1"/>
    <property type="molecule type" value="Genomic_DNA"/>
</dbReference>
<keyword evidence="1" id="KW-0732">Signal</keyword>
<proteinExistence type="predicted"/>
<evidence type="ECO:0000256" key="1">
    <source>
        <dbReference type="SAM" id="SignalP"/>
    </source>
</evidence>
<dbReference type="HOGENOM" id="CLU_174978_1_0_1"/>
<gene>
    <name evidence="2" type="ORF">GYMLUDRAFT_49595</name>
</gene>
<reference evidence="2 3" key="1">
    <citation type="submission" date="2014-04" db="EMBL/GenBank/DDBJ databases">
        <title>Evolutionary Origins and Diversification of the Mycorrhizal Mutualists.</title>
        <authorList>
            <consortium name="DOE Joint Genome Institute"/>
            <consortium name="Mycorrhizal Genomics Consortium"/>
            <person name="Kohler A."/>
            <person name="Kuo A."/>
            <person name="Nagy L.G."/>
            <person name="Floudas D."/>
            <person name="Copeland A."/>
            <person name="Barry K.W."/>
            <person name="Cichocki N."/>
            <person name="Veneault-Fourrey C."/>
            <person name="LaButti K."/>
            <person name="Lindquist E.A."/>
            <person name="Lipzen A."/>
            <person name="Lundell T."/>
            <person name="Morin E."/>
            <person name="Murat C."/>
            <person name="Riley R."/>
            <person name="Ohm R."/>
            <person name="Sun H."/>
            <person name="Tunlid A."/>
            <person name="Henrissat B."/>
            <person name="Grigoriev I.V."/>
            <person name="Hibbett D.S."/>
            <person name="Martin F."/>
        </authorList>
    </citation>
    <scope>NUCLEOTIDE SEQUENCE [LARGE SCALE GENOMIC DNA]</scope>
    <source>
        <strain evidence="2 3">FD-317 M1</strain>
    </source>
</reference>
<dbReference type="AlphaFoldDB" id="A0A0D0ARR5"/>
<keyword evidence="3" id="KW-1185">Reference proteome</keyword>
<name>A0A0D0ARR5_9AGAR</name>
<feature type="signal peptide" evidence="1">
    <location>
        <begin position="1"/>
        <end position="22"/>
    </location>
</feature>
<dbReference type="OrthoDB" id="2970514at2759"/>
<evidence type="ECO:0000313" key="3">
    <source>
        <dbReference type="Proteomes" id="UP000053593"/>
    </source>
</evidence>
<dbReference type="Proteomes" id="UP000053593">
    <property type="component" value="Unassembled WGS sequence"/>
</dbReference>
<accession>A0A0D0ARR5</accession>
<protein>
    <submittedName>
        <fullName evidence="2">Uncharacterized protein</fullName>
    </submittedName>
</protein>
<feature type="chain" id="PRO_5002224201" evidence="1">
    <location>
        <begin position="23"/>
        <end position="64"/>
    </location>
</feature>
<organism evidence="2 3">
    <name type="scientific">Collybiopsis luxurians FD-317 M1</name>
    <dbReference type="NCBI Taxonomy" id="944289"/>
    <lineage>
        <taxon>Eukaryota</taxon>
        <taxon>Fungi</taxon>
        <taxon>Dikarya</taxon>
        <taxon>Basidiomycota</taxon>
        <taxon>Agaricomycotina</taxon>
        <taxon>Agaricomycetes</taxon>
        <taxon>Agaricomycetidae</taxon>
        <taxon>Agaricales</taxon>
        <taxon>Marasmiineae</taxon>
        <taxon>Omphalotaceae</taxon>
        <taxon>Collybiopsis</taxon>
        <taxon>Collybiopsis luxurians</taxon>
    </lineage>
</organism>